<sequence>MSAFATPAEPGQPLRERERRVIRQGRTMLLGHEEIHRVDQVDPHTYTVLVQGPAARGFSTCYDLVSGTSRQVYDLRSRLPGTLAHLSMSRLQPVRSSSRVSP</sequence>
<proteinExistence type="predicted"/>
<protein>
    <submittedName>
        <fullName evidence="1">Uncharacterized protein</fullName>
    </submittedName>
</protein>
<dbReference type="RefSeq" id="WP_155356269.1">
    <property type="nucleotide sequence ID" value="NZ_BAAAHL010000056.1"/>
</dbReference>
<dbReference type="OrthoDB" id="2596042at2"/>
<keyword evidence="2" id="KW-1185">Reference proteome</keyword>
<dbReference type="AlphaFoldDB" id="A0A5M3WQK5"/>
<organism evidence="1 2">
    <name type="scientific">Acrocarpospora macrocephala</name>
    <dbReference type="NCBI Taxonomy" id="150177"/>
    <lineage>
        <taxon>Bacteria</taxon>
        <taxon>Bacillati</taxon>
        <taxon>Actinomycetota</taxon>
        <taxon>Actinomycetes</taxon>
        <taxon>Streptosporangiales</taxon>
        <taxon>Streptosporangiaceae</taxon>
        <taxon>Acrocarpospora</taxon>
    </lineage>
</organism>
<reference evidence="1 2" key="1">
    <citation type="submission" date="2019-10" db="EMBL/GenBank/DDBJ databases">
        <title>Whole genome shotgun sequence of Acrocarpospora macrocephala NBRC 16266.</title>
        <authorList>
            <person name="Ichikawa N."/>
            <person name="Kimura A."/>
            <person name="Kitahashi Y."/>
            <person name="Komaki H."/>
            <person name="Oguchi A."/>
        </authorList>
    </citation>
    <scope>NUCLEOTIDE SEQUENCE [LARGE SCALE GENOMIC DNA]</scope>
    <source>
        <strain evidence="1 2">NBRC 16266</strain>
    </source>
</reference>
<accession>A0A5M3WQK5</accession>
<name>A0A5M3WQK5_9ACTN</name>
<dbReference type="EMBL" id="BLAE01000025">
    <property type="protein sequence ID" value="GES10860.1"/>
    <property type="molecule type" value="Genomic_DNA"/>
</dbReference>
<evidence type="ECO:0000313" key="1">
    <source>
        <dbReference type="EMBL" id="GES10860.1"/>
    </source>
</evidence>
<evidence type="ECO:0000313" key="2">
    <source>
        <dbReference type="Proteomes" id="UP000331127"/>
    </source>
</evidence>
<dbReference type="Proteomes" id="UP000331127">
    <property type="component" value="Unassembled WGS sequence"/>
</dbReference>
<gene>
    <name evidence="1" type="ORF">Amac_044570</name>
</gene>
<comment type="caution">
    <text evidence="1">The sequence shown here is derived from an EMBL/GenBank/DDBJ whole genome shotgun (WGS) entry which is preliminary data.</text>
</comment>